<keyword evidence="1" id="KW-0812">Transmembrane</keyword>
<evidence type="ECO:0000256" key="1">
    <source>
        <dbReference type="SAM" id="Phobius"/>
    </source>
</evidence>
<reference evidence="2 3" key="1">
    <citation type="journal article" date="2014" name="Int. J. Syst. Evol. Microbiol.">
        <title>Complete genome sequence of Corynebacterium casei LMG S-19264T (=DSM 44701T), isolated from a smear-ripened cheese.</title>
        <authorList>
            <consortium name="US DOE Joint Genome Institute (JGI-PGF)"/>
            <person name="Walter F."/>
            <person name="Albersmeier A."/>
            <person name="Kalinowski J."/>
            <person name="Ruckert C."/>
        </authorList>
    </citation>
    <scope>NUCLEOTIDE SEQUENCE [LARGE SCALE GENOMIC DNA]</scope>
    <source>
        <strain evidence="2 3">CGMCC 1.12925</strain>
    </source>
</reference>
<protein>
    <recommendedName>
        <fullName evidence="4">Glycerophosphoryl diester phosphodiesterase membrane domain-containing protein</fullName>
    </recommendedName>
</protein>
<evidence type="ECO:0000313" key="3">
    <source>
        <dbReference type="Proteomes" id="UP000599688"/>
    </source>
</evidence>
<keyword evidence="3" id="KW-1185">Reference proteome</keyword>
<feature type="transmembrane region" description="Helical" evidence="1">
    <location>
        <begin position="241"/>
        <end position="270"/>
    </location>
</feature>
<keyword evidence="1" id="KW-1133">Transmembrane helix</keyword>
<evidence type="ECO:0008006" key="4">
    <source>
        <dbReference type="Google" id="ProtNLM"/>
    </source>
</evidence>
<feature type="transmembrane region" description="Helical" evidence="1">
    <location>
        <begin position="189"/>
        <end position="220"/>
    </location>
</feature>
<proteinExistence type="predicted"/>
<accession>A0A917A143</accession>
<comment type="caution">
    <text evidence="2">The sequence shown here is derived from an EMBL/GenBank/DDBJ whole genome shotgun (WGS) entry which is preliminary data.</text>
</comment>
<gene>
    <name evidence="2" type="ORF">GCM10010831_21100</name>
</gene>
<feature type="transmembrane region" description="Helical" evidence="1">
    <location>
        <begin position="34"/>
        <end position="55"/>
    </location>
</feature>
<name>A0A917A143_9FLAO</name>
<keyword evidence="1" id="KW-0472">Membrane</keyword>
<organism evidence="2 3">
    <name type="scientific">Psychroflexus salis</name>
    <dbReference type="NCBI Taxonomy" id="1526574"/>
    <lineage>
        <taxon>Bacteria</taxon>
        <taxon>Pseudomonadati</taxon>
        <taxon>Bacteroidota</taxon>
        <taxon>Flavobacteriia</taxon>
        <taxon>Flavobacteriales</taxon>
        <taxon>Flavobacteriaceae</taxon>
        <taxon>Psychroflexus</taxon>
    </lineage>
</organism>
<evidence type="ECO:0000313" key="2">
    <source>
        <dbReference type="EMBL" id="GGE19751.1"/>
    </source>
</evidence>
<dbReference type="EMBL" id="BMGL01000012">
    <property type="protein sequence ID" value="GGE19751.1"/>
    <property type="molecule type" value="Genomic_DNA"/>
</dbReference>
<feature type="transmembrane region" description="Helical" evidence="1">
    <location>
        <begin position="80"/>
        <end position="102"/>
    </location>
</feature>
<dbReference type="RefSeq" id="WP_188406824.1">
    <property type="nucleotide sequence ID" value="NZ_BMGL01000012.1"/>
</dbReference>
<feature type="transmembrane region" description="Helical" evidence="1">
    <location>
        <begin position="132"/>
        <end position="158"/>
    </location>
</feature>
<dbReference type="Proteomes" id="UP000599688">
    <property type="component" value="Unassembled WGS sequence"/>
</dbReference>
<dbReference type="AlphaFoldDB" id="A0A917A143"/>
<sequence length="291" mass="32973">MQQTFKFEKERELGDVITDTFVFIREQFKSLAQIFAKIILPFLVVNLAISLYYQYAALHVSNDILSQNSAFDIFNNISQLILPLILTIISAVLFYTVSYLAILCSIKSYVLKGEIEIEYVQSEVKQKFWSMLGLLIVSFIIIFVSALLCVLPVFYFMVPVSIMYSIMVFEDRSVGDTISHAFELIKENFWMTLLTIIVVFLIIGFASGIFQVPLIIYSLFNQISALEARTVDYNAAVETDWVFLILNTLGTLGSSVLSLVSLISFSLVYYNLNEKHNLTGTAQEIDSIGNN</sequence>